<keyword evidence="2" id="KW-1185">Reference proteome</keyword>
<protein>
    <submittedName>
        <fullName evidence="1">Uncharacterized protein</fullName>
    </submittedName>
</protein>
<proteinExistence type="predicted"/>
<evidence type="ECO:0000313" key="1">
    <source>
        <dbReference type="EMBL" id="KAK7317642.1"/>
    </source>
</evidence>
<reference evidence="1 2" key="1">
    <citation type="submission" date="2024-01" db="EMBL/GenBank/DDBJ databases">
        <title>The genomes of 5 underutilized Papilionoideae crops provide insights into root nodulation and disease resistance.</title>
        <authorList>
            <person name="Yuan L."/>
        </authorList>
    </citation>
    <scope>NUCLEOTIDE SEQUENCE [LARGE SCALE GENOMIC DNA]</scope>
    <source>
        <strain evidence="1">LY-2023</strain>
        <tissue evidence="1">Leaf</tissue>
    </source>
</reference>
<accession>A0AAN9Q0R8</accession>
<comment type="caution">
    <text evidence="1">The sequence shown here is derived from an EMBL/GenBank/DDBJ whole genome shotgun (WGS) entry which is preliminary data.</text>
</comment>
<sequence>MDFLKAYIKRSCHLIQAAEIEKSKRNKSYSAVIITGFKELYKLVKEEVLSCSSSLPNEDAITCLWQERAFNGSLLALNVECLCYSLEERVCHIQSNPEELDYT</sequence>
<dbReference type="AlphaFoldDB" id="A0AAN9Q0R8"/>
<dbReference type="Proteomes" id="UP001359559">
    <property type="component" value="Unassembled WGS sequence"/>
</dbReference>
<name>A0AAN9Q0R8_CLITE</name>
<gene>
    <name evidence="1" type="ORF">RJT34_02051</name>
</gene>
<organism evidence="1 2">
    <name type="scientific">Clitoria ternatea</name>
    <name type="common">Butterfly pea</name>
    <dbReference type="NCBI Taxonomy" id="43366"/>
    <lineage>
        <taxon>Eukaryota</taxon>
        <taxon>Viridiplantae</taxon>
        <taxon>Streptophyta</taxon>
        <taxon>Embryophyta</taxon>
        <taxon>Tracheophyta</taxon>
        <taxon>Spermatophyta</taxon>
        <taxon>Magnoliopsida</taxon>
        <taxon>eudicotyledons</taxon>
        <taxon>Gunneridae</taxon>
        <taxon>Pentapetalae</taxon>
        <taxon>rosids</taxon>
        <taxon>fabids</taxon>
        <taxon>Fabales</taxon>
        <taxon>Fabaceae</taxon>
        <taxon>Papilionoideae</taxon>
        <taxon>50 kb inversion clade</taxon>
        <taxon>NPAAA clade</taxon>
        <taxon>indigoferoid/millettioid clade</taxon>
        <taxon>Phaseoleae</taxon>
        <taxon>Clitoria</taxon>
    </lineage>
</organism>
<evidence type="ECO:0000313" key="2">
    <source>
        <dbReference type="Proteomes" id="UP001359559"/>
    </source>
</evidence>
<dbReference type="EMBL" id="JAYKXN010000001">
    <property type="protein sequence ID" value="KAK7317642.1"/>
    <property type="molecule type" value="Genomic_DNA"/>
</dbReference>